<feature type="transmembrane region" description="Helical" evidence="8">
    <location>
        <begin position="298"/>
        <end position="320"/>
    </location>
</feature>
<name>A0A439DIZ6_9PEZI</name>
<evidence type="ECO:0000256" key="6">
    <source>
        <dbReference type="ARBA" id="ARBA00023136"/>
    </source>
</evidence>
<evidence type="ECO:0000256" key="4">
    <source>
        <dbReference type="ARBA" id="ARBA00022692"/>
    </source>
</evidence>
<comment type="subcellular location">
    <subcellularLocation>
        <location evidence="1">Membrane</location>
        <topology evidence="1">Multi-pass membrane protein</topology>
    </subcellularLocation>
</comment>
<dbReference type="InterPro" id="IPR050327">
    <property type="entry name" value="Proton-linked_MCT"/>
</dbReference>
<evidence type="ECO:0000256" key="1">
    <source>
        <dbReference type="ARBA" id="ARBA00004141"/>
    </source>
</evidence>
<dbReference type="AlphaFoldDB" id="A0A439DIZ6"/>
<evidence type="ECO:0000256" key="5">
    <source>
        <dbReference type="ARBA" id="ARBA00022989"/>
    </source>
</evidence>
<keyword evidence="3" id="KW-0813">Transport</keyword>
<feature type="compositionally biased region" description="Polar residues" evidence="7">
    <location>
        <begin position="30"/>
        <end position="42"/>
    </location>
</feature>
<feature type="transmembrane region" description="Helical" evidence="8">
    <location>
        <begin position="109"/>
        <end position="128"/>
    </location>
</feature>
<accession>A0A439DIZ6</accession>
<protein>
    <recommendedName>
        <fullName evidence="11">Major facilitator superfamily (MFS) profile domain-containing protein</fullName>
    </recommendedName>
</protein>
<evidence type="ECO:0000256" key="2">
    <source>
        <dbReference type="ARBA" id="ARBA00006727"/>
    </source>
</evidence>
<dbReference type="EMBL" id="RYZI01000009">
    <property type="protein sequence ID" value="RWA14384.1"/>
    <property type="molecule type" value="Genomic_DNA"/>
</dbReference>
<feature type="region of interest" description="Disordered" evidence="7">
    <location>
        <begin position="1"/>
        <end position="42"/>
    </location>
</feature>
<feature type="transmembrane region" description="Helical" evidence="8">
    <location>
        <begin position="205"/>
        <end position="227"/>
    </location>
</feature>
<feature type="transmembrane region" description="Helical" evidence="8">
    <location>
        <begin position="166"/>
        <end position="185"/>
    </location>
</feature>
<evidence type="ECO:0008006" key="11">
    <source>
        <dbReference type="Google" id="ProtNLM"/>
    </source>
</evidence>
<comment type="similarity">
    <text evidence="2">Belongs to the major facilitator superfamily. Monocarboxylate porter (TC 2.A.1.13) family.</text>
</comment>
<evidence type="ECO:0000313" key="9">
    <source>
        <dbReference type="EMBL" id="RWA14384.1"/>
    </source>
</evidence>
<evidence type="ECO:0000256" key="7">
    <source>
        <dbReference type="SAM" id="MobiDB-lite"/>
    </source>
</evidence>
<dbReference type="SUPFAM" id="SSF103473">
    <property type="entry name" value="MFS general substrate transporter"/>
    <property type="match status" value="1"/>
</dbReference>
<evidence type="ECO:0000313" key="10">
    <source>
        <dbReference type="Proteomes" id="UP000286045"/>
    </source>
</evidence>
<feature type="transmembrane region" description="Helical" evidence="8">
    <location>
        <begin position="80"/>
        <end position="102"/>
    </location>
</feature>
<feature type="transmembrane region" description="Helical" evidence="8">
    <location>
        <begin position="332"/>
        <end position="355"/>
    </location>
</feature>
<keyword evidence="5 8" id="KW-1133">Transmembrane helix</keyword>
<keyword evidence="4 8" id="KW-0812">Transmembrane</keyword>
<reference evidence="9 10" key="1">
    <citation type="submission" date="2018-12" db="EMBL/GenBank/DDBJ databases">
        <title>Draft genome sequence of Xylaria grammica IHI A82.</title>
        <authorList>
            <person name="Buettner E."/>
            <person name="Kellner H."/>
        </authorList>
    </citation>
    <scope>NUCLEOTIDE SEQUENCE [LARGE SCALE GENOMIC DNA]</scope>
    <source>
        <strain evidence="9 10">IHI A82</strain>
    </source>
</reference>
<comment type="caution">
    <text evidence="9">The sequence shown here is derived from an EMBL/GenBank/DDBJ whole genome shotgun (WGS) entry which is preliminary data.</text>
</comment>
<dbReference type="Pfam" id="PF07690">
    <property type="entry name" value="MFS_1"/>
    <property type="match status" value="1"/>
</dbReference>
<dbReference type="InterPro" id="IPR011701">
    <property type="entry name" value="MFS"/>
</dbReference>
<organism evidence="9 10">
    <name type="scientific">Xylaria grammica</name>
    <dbReference type="NCBI Taxonomy" id="363999"/>
    <lineage>
        <taxon>Eukaryota</taxon>
        <taxon>Fungi</taxon>
        <taxon>Dikarya</taxon>
        <taxon>Ascomycota</taxon>
        <taxon>Pezizomycotina</taxon>
        <taxon>Sordariomycetes</taxon>
        <taxon>Xylariomycetidae</taxon>
        <taxon>Xylariales</taxon>
        <taxon>Xylariaceae</taxon>
        <taxon>Xylaria</taxon>
    </lineage>
</organism>
<proteinExistence type="inferred from homology"/>
<sequence>MLDPQTQPGADTEFETEPSVPESSDKGNDKTANSSLATASDPPSKSLGLLFSSYGFVTSIGVFQDYYEAHFLHDYSPSEISWILSIQAFFVSASAPFAGVFFDRNGPHLLVGLGSVLIILGLFTLSVSTQYYQIFLSQSVSCGLGMGMIFHGSVNSVATWFLKKRGLALGIASSGSGVGGVLLPLEHEPKPFNLTNFSKPFEDKVFALNSLACLAGMLGTLIPFNYLKVASQAASVSPNLATYLLPIVNASSIIGRIVPLWAGDHLGPFNTTASLMLYDAILVLALWIPAAANSNAIIAFTALFGVPLGCFNAVIPALVGRISTIEEIGFRVGTTFFVVSIAALIGNPIAGLLIGQGWEEGPESYHGLKLFCGLSIAVSGLLFLVTRVQIGGYRLNKRI</sequence>
<evidence type="ECO:0000256" key="3">
    <source>
        <dbReference type="ARBA" id="ARBA00022448"/>
    </source>
</evidence>
<keyword evidence="10" id="KW-1185">Reference proteome</keyword>
<dbReference type="GO" id="GO:0022857">
    <property type="term" value="F:transmembrane transporter activity"/>
    <property type="evidence" value="ECO:0007669"/>
    <property type="project" value="InterPro"/>
</dbReference>
<gene>
    <name evidence="9" type="ORF">EKO27_g753</name>
</gene>
<evidence type="ECO:0000256" key="8">
    <source>
        <dbReference type="SAM" id="Phobius"/>
    </source>
</evidence>
<keyword evidence="6 8" id="KW-0472">Membrane</keyword>
<feature type="transmembrane region" description="Helical" evidence="8">
    <location>
        <begin position="367"/>
        <end position="388"/>
    </location>
</feature>
<feature type="transmembrane region" description="Helical" evidence="8">
    <location>
        <begin position="134"/>
        <end position="154"/>
    </location>
</feature>
<dbReference type="Proteomes" id="UP000286045">
    <property type="component" value="Unassembled WGS sequence"/>
</dbReference>
<dbReference type="Gene3D" id="1.20.1250.20">
    <property type="entry name" value="MFS general substrate transporter like domains"/>
    <property type="match status" value="2"/>
</dbReference>
<dbReference type="PANTHER" id="PTHR11360">
    <property type="entry name" value="MONOCARBOXYLATE TRANSPORTER"/>
    <property type="match status" value="1"/>
</dbReference>
<dbReference type="PANTHER" id="PTHR11360:SF224">
    <property type="entry name" value="MAJOR FACILITATOR SUPERFAMILY (MFS) PROFILE DOMAIN-CONTAINING PROTEIN-RELATED"/>
    <property type="match status" value="1"/>
</dbReference>
<dbReference type="GO" id="GO:0016020">
    <property type="term" value="C:membrane"/>
    <property type="evidence" value="ECO:0007669"/>
    <property type="project" value="UniProtKB-SubCell"/>
</dbReference>
<dbReference type="InterPro" id="IPR036259">
    <property type="entry name" value="MFS_trans_sf"/>
</dbReference>